<protein>
    <recommendedName>
        <fullName evidence="4">PH domain-containing protein</fullName>
    </recommendedName>
</protein>
<proteinExistence type="predicted"/>
<dbReference type="AlphaFoldDB" id="A0A1I2KRA6"/>
<keyword evidence="1" id="KW-0812">Transmembrane</keyword>
<sequence>MLGPRNPTLGNVTKDGAARTWRVRGWIRIAGVVAIVLLGIQQASVIHFVRAGQMDPREMGDGFVFIGMVALVVWFLAFRPRVRIDANRIVEIRNPLRTTRFSAADVVECRPTDLGLQFRLRDGSTPWSIVFQATASFGEPRWFDVAEAVTGNRPTLPDGGEDNG</sequence>
<dbReference type="Proteomes" id="UP000199052">
    <property type="component" value="Unassembled WGS sequence"/>
</dbReference>
<feature type="transmembrane region" description="Helical" evidence="1">
    <location>
        <begin position="29"/>
        <end position="50"/>
    </location>
</feature>
<evidence type="ECO:0008006" key="4">
    <source>
        <dbReference type="Google" id="ProtNLM"/>
    </source>
</evidence>
<accession>A0A1I2KRA6</accession>
<keyword evidence="1" id="KW-0472">Membrane</keyword>
<keyword evidence="1" id="KW-1133">Transmembrane helix</keyword>
<organism evidence="2 3">
    <name type="scientific">Actinopolymorpha cephalotaxi</name>
    <dbReference type="NCBI Taxonomy" id="504797"/>
    <lineage>
        <taxon>Bacteria</taxon>
        <taxon>Bacillati</taxon>
        <taxon>Actinomycetota</taxon>
        <taxon>Actinomycetes</taxon>
        <taxon>Propionibacteriales</taxon>
        <taxon>Actinopolymorphaceae</taxon>
        <taxon>Actinopolymorpha</taxon>
    </lineage>
</organism>
<dbReference type="STRING" id="504797.SAMN05421678_101436"/>
<reference evidence="2 3" key="1">
    <citation type="submission" date="2016-10" db="EMBL/GenBank/DDBJ databases">
        <authorList>
            <person name="de Groot N.N."/>
        </authorList>
    </citation>
    <scope>NUCLEOTIDE SEQUENCE [LARGE SCALE GENOMIC DNA]</scope>
    <source>
        <strain evidence="2 3">CPCC 202808</strain>
    </source>
</reference>
<gene>
    <name evidence="2" type="ORF">SAMN05421678_101436</name>
</gene>
<name>A0A1I2KRA6_9ACTN</name>
<evidence type="ECO:0000313" key="3">
    <source>
        <dbReference type="Proteomes" id="UP000199052"/>
    </source>
</evidence>
<evidence type="ECO:0000313" key="2">
    <source>
        <dbReference type="EMBL" id="SFF68849.1"/>
    </source>
</evidence>
<feature type="transmembrane region" description="Helical" evidence="1">
    <location>
        <begin position="62"/>
        <end position="78"/>
    </location>
</feature>
<evidence type="ECO:0000256" key="1">
    <source>
        <dbReference type="SAM" id="Phobius"/>
    </source>
</evidence>
<dbReference type="EMBL" id="FOOI01000001">
    <property type="protein sequence ID" value="SFF68849.1"/>
    <property type="molecule type" value="Genomic_DNA"/>
</dbReference>